<dbReference type="Proteomes" id="UP001417504">
    <property type="component" value="Unassembled WGS sequence"/>
</dbReference>
<reference evidence="1 2" key="1">
    <citation type="submission" date="2024-01" db="EMBL/GenBank/DDBJ databases">
        <title>Genome assemblies of Stephania.</title>
        <authorList>
            <person name="Yang L."/>
        </authorList>
    </citation>
    <scope>NUCLEOTIDE SEQUENCE [LARGE SCALE GENOMIC DNA]</scope>
    <source>
        <strain evidence="1">QJT</strain>
        <tissue evidence="1">Leaf</tissue>
    </source>
</reference>
<dbReference type="EMBL" id="JBBNAE010000003">
    <property type="protein sequence ID" value="KAK9139009.1"/>
    <property type="molecule type" value="Genomic_DNA"/>
</dbReference>
<proteinExistence type="predicted"/>
<comment type="caution">
    <text evidence="1">The sequence shown here is derived from an EMBL/GenBank/DDBJ whole genome shotgun (WGS) entry which is preliminary data.</text>
</comment>
<gene>
    <name evidence="1" type="ORF">Sjap_009603</name>
</gene>
<name>A0AAP0JSG8_9MAGN</name>
<organism evidence="1 2">
    <name type="scientific">Stephania japonica</name>
    <dbReference type="NCBI Taxonomy" id="461633"/>
    <lineage>
        <taxon>Eukaryota</taxon>
        <taxon>Viridiplantae</taxon>
        <taxon>Streptophyta</taxon>
        <taxon>Embryophyta</taxon>
        <taxon>Tracheophyta</taxon>
        <taxon>Spermatophyta</taxon>
        <taxon>Magnoliopsida</taxon>
        <taxon>Ranunculales</taxon>
        <taxon>Menispermaceae</taxon>
        <taxon>Menispermoideae</taxon>
        <taxon>Cissampelideae</taxon>
        <taxon>Stephania</taxon>
    </lineage>
</organism>
<sequence>MASRSVEAELLAQSSEVVADLLLARLGAARRTYTHHHKLDVDTDESLYEIFNKYCGEVESTATWGGQLELVAHPDPLLSAIPLHSALPHLASLESPLPSLRFLSGRSLLPFVLDLQIYPPLSRLSTDLLELEDIEEFSKHRDLV</sequence>
<evidence type="ECO:0000313" key="1">
    <source>
        <dbReference type="EMBL" id="KAK9139009.1"/>
    </source>
</evidence>
<dbReference type="AlphaFoldDB" id="A0AAP0JSG8"/>
<accession>A0AAP0JSG8</accession>
<protein>
    <submittedName>
        <fullName evidence="1">Uncharacterized protein</fullName>
    </submittedName>
</protein>
<keyword evidence="2" id="KW-1185">Reference proteome</keyword>
<evidence type="ECO:0000313" key="2">
    <source>
        <dbReference type="Proteomes" id="UP001417504"/>
    </source>
</evidence>